<dbReference type="PANTHER" id="PTHR37945:SF1">
    <property type="entry name" value="EXTRACELLULAR TUNGSTATE BINDING PROTEIN"/>
    <property type="match status" value="1"/>
</dbReference>
<reference evidence="2 3" key="1">
    <citation type="journal article" date="2018" name="Nat. Ecol. Evol.">
        <title>Pezizomycetes genomes reveal the molecular basis of ectomycorrhizal truffle lifestyle.</title>
        <authorList>
            <person name="Murat C."/>
            <person name="Payen T."/>
            <person name="Noel B."/>
            <person name="Kuo A."/>
            <person name="Morin E."/>
            <person name="Chen J."/>
            <person name="Kohler A."/>
            <person name="Krizsan K."/>
            <person name="Balestrini R."/>
            <person name="Da Silva C."/>
            <person name="Montanini B."/>
            <person name="Hainaut M."/>
            <person name="Levati E."/>
            <person name="Barry K.W."/>
            <person name="Belfiori B."/>
            <person name="Cichocki N."/>
            <person name="Clum A."/>
            <person name="Dockter R.B."/>
            <person name="Fauchery L."/>
            <person name="Guy J."/>
            <person name="Iotti M."/>
            <person name="Le Tacon F."/>
            <person name="Lindquist E.A."/>
            <person name="Lipzen A."/>
            <person name="Malagnac F."/>
            <person name="Mello A."/>
            <person name="Molinier V."/>
            <person name="Miyauchi S."/>
            <person name="Poulain J."/>
            <person name="Riccioni C."/>
            <person name="Rubini A."/>
            <person name="Sitrit Y."/>
            <person name="Splivallo R."/>
            <person name="Traeger S."/>
            <person name="Wang M."/>
            <person name="Zifcakova L."/>
            <person name="Wipf D."/>
            <person name="Zambonelli A."/>
            <person name="Paolocci F."/>
            <person name="Nowrousian M."/>
            <person name="Ottonello S."/>
            <person name="Baldrian P."/>
            <person name="Spatafora J.W."/>
            <person name="Henrissat B."/>
            <person name="Nagy L.G."/>
            <person name="Aury J.M."/>
            <person name="Wincker P."/>
            <person name="Grigoriev I.V."/>
            <person name="Bonfante P."/>
            <person name="Martin F.M."/>
        </authorList>
    </citation>
    <scope>NUCLEOTIDE SEQUENCE [LARGE SCALE GENOMIC DNA]</scope>
    <source>
        <strain evidence="2 3">RN42</strain>
    </source>
</reference>
<dbReference type="STRING" id="1160509.A0A3N4IM49"/>
<name>A0A3N4IM49_ASCIM</name>
<accession>A0A3N4IM49</accession>
<dbReference type="AlphaFoldDB" id="A0A3N4IM49"/>
<dbReference type="Proteomes" id="UP000275078">
    <property type="component" value="Unassembled WGS sequence"/>
</dbReference>
<dbReference type="OrthoDB" id="10260248at2759"/>
<gene>
    <name evidence="2" type="ORF">BJ508DRAFT_322715</name>
</gene>
<evidence type="ECO:0000259" key="1">
    <source>
        <dbReference type="Pfam" id="PF12849"/>
    </source>
</evidence>
<dbReference type="InterPro" id="IPR024370">
    <property type="entry name" value="PBP_domain"/>
</dbReference>
<protein>
    <recommendedName>
        <fullName evidence="1">PBP domain-containing protein</fullName>
    </recommendedName>
</protein>
<dbReference type="Pfam" id="PF12849">
    <property type="entry name" value="PBP_like_2"/>
    <property type="match status" value="1"/>
</dbReference>
<dbReference type="EMBL" id="ML119654">
    <property type="protein sequence ID" value="RPA85271.1"/>
    <property type="molecule type" value="Genomic_DNA"/>
</dbReference>
<dbReference type="SUPFAM" id="SSF53850">
    <property type="entry name" value="Periplasmic binding protein-like II"/>
    <property type="match status" value="1"/>
</dbReference>
<sequence length="285" mass="31594">MHHELLGLFRTSSENVRISVTKSRHSPSFPRFSIAWYLTDTTVSIRALSIGLVDVAITYTPIAEKLAIDQGIAEPDGRYYIFRDHFLIVGPRSNPAKIVTSGENGSRDCCLGIFSRLHRAAEEAARPGWTGGSVRFLSRFDKSATNIKESELWLSIGQVPWATAVSTWYHSYISFPQQALRAAILLEEYTLTDLSTYLSLPAGFHDQVRIYKAGSDEADDPLLLPGHLLVGTKATNKEMAREFAEWVAGPLGQDVVAGFKKGGRQLYSPAPVGEKREVRDVRAKL</sequence>
<feature type="domain" description="PBP" evidence="1">
    <location>
        <begin position="36"/>
        <end position="248"/>
    </location>
</feature>
<dbReference type="InterPro" id="IPR052738">
    <property type="entry name" value="ABC-Tungstate_binding"/>
</dbReference>
<dbReference type="PANTHER" id="PTHR37945">
    <property type="entry name" value="EXTRACELLULAR TUNGSTATE BINDING PROTEIN"/>
    <property type="match status" value="1"/>
</dbReference>
<keyword evidence="3" id="KW-1185">Reference proteome</keyword>
<dbReference type="Gene3D" id="3.40.190.10">
    <property type="entry name" value="Periplasmic binding protein-like II"/>
    <property type="match status" value="2"/>
</dbReference>
<organism evidence="2 3">
    <name type="scientific">Ascobolus immersus RN42</name>
    <dbReference type="NCBI Taxonomy" id="1160509"/>
    <lineage>
        <taxon>Eukaryota</taxon>
        <taxon>Fungi</taxon>
        <taxon>Dikarya</taxon>
        <taxon>Ascomycota</taxon>
        <taxon>Pezizomycotina</taxon>
        <taxon>Pezizomycetes</taxon>
        <taxon>Pezizales</taxon>
        <taxon>Ascobolaceae</taxon>
        <taxon>Ascobolus</taxon>
    </lineage>
</organism>
<proteinExistence type="predicted"/>
<evidence type="ECO:0000313" key="3">
    <source>
        <dbReference type="Proteomes" id="UP000275078"/>
    </source>
</evidence>
<evidence type="ECO:0000313" key="2">
    <source>
        <dbReference type="EMBL" id="RPA85271.1"/>
    </source>
</evidence>